<dbReference type="SUPFAM" id="SSF49785">
    <property type="entry name" value="Galactose-binding domain-like"/>
    <property type="match status" value="2"/>
</dbReference>
<keyword evidence="6" id="KW-0325">Glycoprotein</keyword>
<feature type="domain" description="Glycoside hydrolase 35 catalytic" evidence="10">
    <location>
        <begin position="65"/>
        <end position="208"/>
    </location>
</feature>
<dbReference type="GO" id="GO:0004565">
    <property type="term" value="F:beta-galactosidase activity"/>
    <property type="evidence" value="ECO:0007669"/>
    <property type="project" value="UniProtKB-EC"/>
</dbReference>
<evidence type="ECO:0000256" key="5">
    <source>
        <dbReference type="ARBA" id="ARBA00022801"/>
    </source>
</evidence>
<dbReference type="EMBL" id="JADNYJ010000209">
    <property type="protein sequence ID" value="KAF8874703.1"/>
    <property type="molecule type" value="Genomic_DNA"/>
</dbReference>
<evidence type="ECO:0000256" key="3">
    <source>
        <dbReference type="ARBA" id="ARBA00012756"/>
    </source>
</evidence>
<name>A0A9P5TGH0_GYMJU</name>
<keyword evidence="7" id="KW-0326">Glycosidase</keyword>
<evidence type="ECO:0000256" key="2">
    <source>
        <dbReference type="ARBA" id="ARBA00009809"/>
    </source>
</evidence>
<feature type="domain" description="Beta-galactosidase jelly roll" evidence="11">
    <location>
        <begin position="600"/>
        <end position="732"/>
    </location>
</feature>
<dbReference type="InterPro" id="IPR008979">
    <property type="entry name" value="Galactose-bd-like_sf"/>
</dbReference>
<dbReference type="Pfam" id="PF13364">
    <property type="entry name" value="BetaGal_ABD2"/>
    <property type="match status" value="2"/>
</dbReference>
<dbReference type="PRINTS" id="PR00742">
    <property type="entry name" value="GLHYDRLASE35"/>
</dbReference>
<evidence type="ECO:0000259" key="11">
    <source>
        <dbReference type="Pfam" id="PF13364"/>
    </source>
</evidence>
<evidence type="ECO:0000256" key="8">
    <source>
        <dbReference type="RuleBase" id="RU003679"/>
    </source>
</evidence>
<gene>
    <name evidence="12" type="ORF">CPB84DRAFT_1829321</name>
</gene>
<keyword evidence="4 9" id="KW-0732">Signal</keyword>
<comment type="catalytic activity">
    <reaction evidence="1">
        <text>Hydrolysis of terminal non-reducing beta-D-galactose residues in beta-D-galactosides.</text>
        <dbReference type="EC" id="3.2.1.23"/>
    </reaction>
</comment>
<dbReference type="InterPro" id="IPR017853">
    <property type="entry name" value="GH"/>
</dbReference>
<keyword evidence="13" id="KW-1185">Reference proteome</keyword>
<dbReference type="SUPFAM" id="SSF51445">
    <property type="entry name" value="(Trans)glycosidases"/>
    <property type="match status" value="1"/>
</dbReference>
<dbReference type="Proteomes" id="UP000724874">
    <property type="component" value="Unassembled WGS sequence"/>
</dbReference>
<evidence type="ECO:0000313" key="13">
    <source>
        <dbReference type="Proteomes" id="UP000724874"/>
    </source>
</evidence>
<evidence type="ECO:0000259" key="10">
    <source>
        <dbReference type="Pfam" id="PF01301"/>
    </source>
</evidence>
<protein>
    <recommendedName>
        <fullName evidence="3">beta-galactosidase</fullName>
        <ecNumber evidence="3">3.2.1.23</ecNumber>
    </recommendedName>
</protein>
<dbReference type="GO" id="GO:0005975">
    <property type="term" value="P:carbohydrate metabolic process"/>
    <property type="evidence" value="ECO:0007669"/>
    <property type="project" value="InterPro"/>
</dbReference>
<dbReference type="OrthoDB" id="1657402at2759"/>
<dbReference type="InterPro" id="IPR025300">
    <property type="entry name" value="BetaGal_jelly_roll_dom"/>
</dbReference>
<evidence type="ECO:0000256" key="6">
    <source>
        <dbReference type="ARBA" id="ARBA00023180"/>
    </source>
</evidence>
<dbReference type="Pfam" id="PF01301">
    <property type="entry name" value="Glyco_hydro_35"/>
    <property type="match status" value="1"/>
</dbReference>
<dbReference type="InterPro" id="IPR031330">
    <property type="entry name" value="Gly_Hdrlase_35_cat"/>
</dbReference>
<keyword evidence="5 12" id="KW-0378">Hydrolase</keyword>
<organism evidence="12 13">
    <name type="scientific">Gymnopilus junonius</name>
    <name type="common">Spectacular rustgill mushroom</name>
    <name type="synonym">Gymnopilus spectabilis subsp. junonius</name>
    <dbReference type="NCBI Taxonomy" id="109634"/>
    <lineage>
        <taxon>Eukaryota</taxon>
        <taxon>Fungi</taxon>
        <taxon>Dikarya</taxon>
        <taxon>Basidiomycota</taxon>
        <taxon>Agaricomycotina</taxon>
        <taxon>Agaricomycetes</taxon>
        <taxon>Agaricomycetidae</taxon>
        <taxon>Agaricales</taxon>
        <taxon>Agaricineae</taxon>
        <taxon>Hymenogastraceae</taxon>
        <taxon>Gymnopilus</taxon>
    </lineage>
</organism>
<reference evidence="12" key="1">
    <citation type="submission" date="2020-11" db="EMBL/GenBank/DDBJ databases">
        <authorList>
            <consortium name="DOE Joint Genome Institute"/>
            <person name="Ahrendt S."/>
            <person name="Riley R."/>
            <person name="Andreopoulos W."/>
            <person name="LaButti K."/>
            <person name="Pangilinan J."/>
            <person name="Ruiz-duenas F.J."/>
            <person name="Barrasa J.M."/>
            <person name="Sanchez-Garcia M."/>
            <person name="Camarero S."/>
            <person name="Miyauchi S."/>
            <person name="Serrano A."/>
            <person name="Linde D."/>
            <person name="Babiker R."/>
            <person name="Drula E."/>
            <person name="Ayuso-Fernandez I."/>
            <person name="Pacheco R."/>
            <person name="Padilla G."/>
            <person name="Ferreira P."/>
            <person name="Barriuso J."/>
            <person name="Kellner H."/>
            <person name="Castanera R."/>
            <person name="Alfaro M."/>
            <person name="Ramirez L."/>
            <person name="Pisabarro A.G."/>
            <person name="Kuo A."/>
            <person name="Tritt A."/>
            <person name="Lipzen A."/>
            <person name="He G."/>
            <person name="Yan M."/>
            <person name="Ng V."/>
            <person name="Cullen D."/>
            <person name="Martin F."/>
            <person name="Rosso M.-N."/>
            <person name="Henrissat B."/>
            <person name="Hibbett D."/>
            <person name="Martinez A.T."/>
            <person name="Grigoriev I.V."/>
        </authorList>
    </citation>
    <scope>NUCLEOTIDE SEQUENCE</scope>
    <source>
        <strain evidence="12">AH 44721</strain>
    </source>
</reference>
<dbReference type="EC" id="3.2.1.23" evidence="3"/>
<feature type="signal peptide" evidence="9">
    <location>
        <begin position="1"/>
        <end position="27"/>
    </location>
</feature>
<sequence length="768" mass="85284">MSTFAPHFERWPAAICLLLCFVSLLSGATTTRVSSTETTFGFRSIPDIHSRAPRTSDVQFDSYSLTIRGQRLHVITSSGEFHTFRLPVPSLWPDILQKVKAAGFNGISVYTHMGLINPSRGVVDFSGFRSLQTLFDAAKESGIWIILRPGPYINAETTAGGIAHWITTEITGEPRANASDYRAAWQDYINGIIGVTSPNQISSGGPVIGRLLHSISFDEYPQRYDCTHQTWQQVATNYYSYHAQVDPSQPQFIPEFLSVFNLNLWAANAKMMNFYMFYGPAVKTDNISQRNFLGRVTLPGIYTSYDYGTTVCVKQLYSISSNAPENRVLTTKFDEMKRQGMFLRSSPEFYKTDWVADTNVGLAISTNSESYITELRNPDTNSRFFIVRQANSTSKSDQPRTTLSSIEKLVPKLNQMGWKYKDSLPEASSDGFDDSGWVLADHRMTNTPYGNIMEMAGCCMGVIMGFGLQLQEHHHLERSFQSTGLEKSINLSVNGGEGFAASIWLNDVYLDTYGNSITQEFNETFIFPPGAVKPRKDNIITILQDNMGLDENGYSSANVLKSPRGSEASNLMPEEISQSGGFKERFPDKTRGVLNEGGLYGECKGWHLPGLLDYSSSTSEGWVARPLSAGLPSTLAMFNRTNTTQSKRGQAGVGFFINEFSLDIPENVDAMMSLVFSEPLGQAYRARVFVNGWMMGMRVGSLGPQAKFPVHEGMWEYRGKNMVVVALWSMTDEEPVSPDLELVLDVAFEGGVGGVGSDNPRWSVVGRE</sequence>
<feature type="chain" id="PRO_5040164561" description="beta-galactosidase" evidence="9">
    <location>
        <begin position="28"/>
        <end position="768"/>
    </location>
</feature>
<evidence type="ECO:0000256" key="4">
    <source>
        <dbReference type="ARBA" id="ARBA00022729"/>
    </source>
</evidence>
<comment type="similarity">
    <text evidence="2 8">Belongs to the glycosyl hydrolase 35 family.</text>
</comment>
<comment type="caution">
    <text evidence="12">The sequence shown here is derived from an EMBL/GenBank/DDBJ whole genome shotgun (WGS) entry which is preliminary data.</text>
</comment>
<evidence type="ECO:0000256" key="1">
    <source>
        <dbReference type="ARBA" id="ARBA00001412"/>
    </source>
</evidence>
<feature type="domain" description="Beta-galactosidase jelly roll" evidence="11">
    <location>
        <begin position="432"/>
        <end position="550"/>
    </location>
</feature>
<dbReference type="Gene3D" id="2.102.20.10">
    <property type="entry name" value="Beta-galactosidase, domain 2"/>
    <property type="match status" value="1"/>
</dbReference>
<dbReference type="AlphaFoldDB" id="A0A9P5TGH0"/>
<evidence type="ECO:0000313" key="12">
    <source>
        <dbReference type="EMBL" id="KAF8874703.1"/>
    </source>
</evidence>
<dbReference type="Gene3D" id="2.60.120.260">
    <property type="entry name" value="Galactose-binding domain-like"/>
    <property type="match status" value="2"/>
</dbReference>
<dbReference type="Gene3D" id="3.20.20.80">
    <property type="entry name" value="Glycosidases"/>
    <property type="match status" value="2"/>
</dbReference>
<evidence type="ECO:0000256" key="9">
    <source>
        <dbReference type="SAM" id="SignalP"/>
    </source>
</evidence>
<dbReference type="PANTHER" id="PTHR23421">
    <property type="entry name" value="BETA-GALACTOSIDASE RELATED"/>
    <property type="match status" value="1"/>
</dbReference>
<dbReference type="InterPro" id="IPR001944">
    <property type="entry name" value="Glycoside_Hdrlase_35"/>
</dbReference>
<proteinExistence type="inferred from homology"/>
<dbReference type="InterPro" id="IPR037110">
    <property type="entry name" value="Betagal_dom2_sf"/>
</dbReference>
<evidence type="ECO:0000256" key="7">
    <source>
        <dbReference type="ARBA" id="ARBA00023295"/>
    </source>
</evidence>
<accession>A0A9P5TGH0</accession>